<evidence type="ECO:0000313" key="1">
    <source>
        <dbReference type="EMBL" id="VFB03784.1"/>
    </source>
</evidence>
<protein>
    <submittedName>
        <fullName evidence="1">GLPGLI family protein</fullName>
    </submittedName>
</protein>
<reference evidence="1 2" key="1">
    <citation type="submission" date="2019-02" db="EMBL/GenBank/DDBJ databases">
        <authorList>
            <consortium name="Pathogen Informatics"/>
        </authorList>
    </citation>
    <scope>NUCLEOTIDE SEQUENCE [LARGE SCALE GENOMIC DNA]</scope>
    <source>
        <strain evidence="1 2">3012STDY6944375</strain>
    </source>
</reference>
<name>A0A4V6IDN6_9FLAO</name>
<dbReference type="InterPro" id="IPR005901">
    <property type="entry name" value="GLPGLI"/>
</dbReference>
<dbReference type="Proteomes" id="UP000290013">
    <property type="component" value="Chromosome"/>
</dbReference>
<proteinExistence type="predicted"/>
<gene>
    <name evidence="1" type="ORF">NCTC12078_01800</name>
</gene>
<organism evidence="1 2">
    <name type="scientific">Chryseobacterium taihuense</name>
    <dbReference type="NCBI Taxonomy" id="1141221"/>
    <lineage>
        <taxon>Bacteria</taxon>
        <taxon>Pseudomonadati</taxon>
        <taxon>Bacteroidota</taxon>
        <taxon>Flavobacteriia</taxon>
        <taxon>Flavobacteriales</taxon>
        <taxon>Weeksellaceae</taxon>
        <taxon>Chryseobacterium group</taxon>
        <taxon>Chryseobacterium</taxon>
    </lineage>
</organism>
<dbReference type="EMBL" id="LR215974">
    <property type="protein sequence ID" value="VFB03784.1"/>
    <property type="molecule type" value="Genomic_DNA"/>
</dbReference>
<dbReference type="NCBIfam" id="TIGR01200">
    <property type="entry name" value="GLPGLI"/>
    <property type="match status" value="1"/>
</dbReference>
<accession>A0A4V6IDN6</accession>
<evidence type="ECO:0000313" key="2">
    <source>
        <dbReference type="Proteomes" id="UP000290013"/>
    </source>
</evidence>
<dbReference type="AlphaFoldDB" id="A0A4V6IDN6"/>
<dbReference type="Pfam" id="PF22252">
    <property type="entry name" value="PNGase_F-II_N"/>
    <property type="match status" value="1"/>
</dbReference>
<dbReference type="KEGG" id="ctai:NCTC12078_01800"/>
<sequence>MEAKKNLNENAKVHQEEFWLIANSNESIFKAKKAYVFDSLADQGLKFEETLDHFDMKGQSNIFIRDKKIEFTNSIKILNKLGYIEENTWNWKIVEENKEILGLKCQKATITKYGRNWVAYYTPAYLIPFGPYKFNNLPGLILEIFDDKGDYHYSATSIEKFTKKYSVNRFMQPKIYSKTEYLKVKKNIESDFSFGGTVTLSVEDLKRFNDSYERRMKYDNPIELSLN</sequence>